<evidence type="ECO:0000313" key="1">
    <source>
        <dbReference type="EMBL" id="KAA8641274.1"/>
    </source>
</evidence>
<name>A0A5M9M7H4_9EURO</name>
<accession>A0A5M9M7H4</accession>
<comment type="caution">
    <text evidence="1">The sequence shown here is derived from an EMBL/GenBank/DDBJ whole genome shotgun (WGS) entry which is preliminary data.</text>
</comment>
<dbReference type="OrthoDB" id="3609at2759"/>
<dbReference type="GeneID" id="54324777"/>
<proteinExistence type="predicted"/>
<evidence type="ECO:0000313" key="2">
    <source>
        <dbReference type="Proteomes" id="UP000324241"/>
    </source>
</evidence>
<gene>
    <name evidence="1" type="ORF">ATNIH1004_002075</name>
</gene>
<sequence>MVEKVGGLKGAKDRKTVGVRPVSGRLRHDNRCILPDKSLFHSIRLDMKGRNYLKFSDDALSVSDPAKIVDPRAKVKLWVAPNSSSPLLVYPSSHHQYDQIPEFSWSVAEALAPIAALNLETGHQAQVSCVLRSITRPWLKMGSTIDSCDHGKVSLATDRGYYVLDKETQSSYSARSLECSPSSFF</sequence>
<dbReference type="RefSeq" id="XP_033420636.1">
    <property type="nucleotide sequence ID" value="XM_033566770.1"/>
</dbReference>
<dbReference type="Proteomes" id="UP000324241">
    <property type="component" value="Unassembled WGS sequence"/>
</dbReference>
<dbReference type="AlphaFoldDB" id="A0A5M9M7H4"/>
<dbReference type="EMBL" id="QUQM01000014">
    <property type="protein sequence ID" value="KAA8641274.1"/>
    <property type="molecule type" value="Genomic_DNA"/>
</dbReference>
<reference evidence="1 2" key="1">
    <citation type="submission" date="2019-08" db="EMBL/GenBank/DDBJ databases">
        <title>The genome sequence of a newly discovered highly antifungal drug resistant Aspergillus species, Aspergillus tanneri NIH 1004.</title>
        <authorList>
            <person name="Mounaud S."/>
            <person name="Singh I."/>
            <person name="Joardar V."/>
            <person name="Pakala S."/>
            <person name="Pakala S."/>
            <person name="Venepally P."/>
            <person name="Chung J.K."/>
            <person name="Losada L."/>
            <person name="Nierman W.C."/>
        </authorList>
    </citation>
    <scope>NUCLEOTIDE SEQUENCE [LARGE SCALE GENOMIC DNA]</scope>
    <source>
        <strain evidence="1 2">NIH1004</strain>
    </source>
</reference>
<organism evidence="1 2">
    <name type="scientific">Aspergillus tanneri</name>
    <dbReference type="NCBI Taxonomy" id="1220188"/>
    <lineage>
        <taxon>Eukaryota</taxon>
        <taxon>Fungi</taxon>
        <taxon>Dikarya</taxon>
        <taxon>Ascomycota</taxon>
        <taxon>Pezizomycotina</taxon>
        <taxon>Eurotiomycetes</taxon>
        <taxon>Eurotiomycetidae</taxon>
        <taxon>Eurotiales</taxon>
        <taxon>Aspergillaceae</taxon>
        <taxon>Aspergillus</taxon>
        <taxon>Aspergillus subgen. Circumdati</taxon>
    </lineage>
</organism>
<protein>
    <submittedName>
        <fullName evidence="1">Uncharacterized protein</fullName>
    </submittedName>
</protein>